<dbReference type="GO" id="GO:0005840">
    <property type="term" value="C:ribosome"/>
    <property type="evidence" value="ECO:0007669"/>
    <property type="project" value="UniProtKB-KW"/>
</dbReference>
<dbReference type="Gene3D" id="3.30.70.1730">
    <property type="match status" value="1"/>
</dbReference>
<keyword evidence="5" id="KW-0694">RNA-binding</keyword>
<dbReference type="GO" id="GO:0070180">
    <property type="term" value="F:large ribosomal subunit rRNA binding"/>
    <property type="evidence" value="ECO:0007669"/>
    <property type="project" value="UniProtKB-UniRule"/>
</dbReference>
<dbReference type="InterPro" id="IPR001790">
    <property type="entry name" value="Ribosomal_uL10"/>
</dbReference>
<dbReference type="GO" id="GO:1990904">
    <property type="term" value="C:ribonucleoprotein complex"/>
    <property type="evidence" value="ECO:0007669"/>
    <property type="project" value="UniProtKB-KW"/>
</dbReference>
<dbReference type="InterPro" id="IPR043141">
    <property type="entry name" value="Ribosomal_uL10-like_sf"/>
</dbReference>
<reference evidence="7" key="1">
    <citation type="submission" date="2017-09" db="EMBL/GenBank/DDBJ databases">
        <title>Depth-based differentiation of microbial function through sediment-hosted aquifers and enrichment of novel symbionts in the deep terrestrial subsurface.</title>
        <authorList>
            <person name="Probst A.J."/>
            <person name="Ladd B."/>
            <person name="Jarett J.K."/>
            <person name="Geller-Mcgrath D.E."/>
            <person name="Sieber C.M.K."/>
            <person name="Emerson J.B."/>
            <person name="Anantharaman K."/>
            <person name="Thomas B.C."/>
            <person name="Malmstrom R."/>
            <person name="Stieglmeier M."/>
            <person name="Klingl A."/>
            <person name="Woyke T."/>
            <person name="Ryan C.M."/>
            <person name="Banfield J.F."/>
        </authorList>
    </citation>
    <scope>NUCLEOTIDE SEQUENCE [LARGE SCALE GENOMIC DNA]</scope>
</reference>
<dbReference type="InterPro" id="IPR047865">
    <property type="entry name" value="Ribosomal_uL10_bac_type"/>
</dbReference>
<protein>
    <recommendedName>
        <fullName evidence="4 5">Large ribosomal subunit protein uL10</fullName>
    </recommendedName>
</protein>
<accession>A0A2M7ALW2</accession>
<evidence type="ECO:0000313" key="6">
    <source>
        <dbReference type="EMBL" id="PIU68355.1"/>
    </source>
</evidence>
<dbReference type="AlphaFoldDB" id="A0A2M7ALW2"/>
<dbReference type="InterPro" id="IPR022973">
    <property type="entry name" value="Ribosomal_uL10_bac"/>
</dbReference>
<keyword evidence="3 5" id="KW-0687">Ribonucleoprotein</keyword>
<sequence>MAISKDQKVSVVQDIKDKISRANLFLLTDYRGLKVQEIEMLKKDLKSSGAEYKIVKNTLLKRAVADEISADAHFQNLEGPTAVLFCLSDEVLPLKSLFKFKKNLELPKIKFGFSKGACLDENQVQTLAYLPDRKTLVYQVVTGIGSPLFRLHTALTANLQKFANQLSQIKTQKQNLN</sequence>
<dbReference type="GO" id="GO:0006412">
    <property type="term" value="P:translation"/>
    <property type="evidence" value="ECO:0007669"/>
    <property type="project" value="UniProtKB-UniRule"/>
</dbReference>
<dbReference type="Pfam" id="PF00466">
    <property type="entry name" value="Ribosomal_L10"/>
    <property type="match status" value="1"/>
</dbReference>
<dbReference type="PANTHER" id="PTHR11560">
    <property type="entry name" value="39S RIBOSOMAL PROTEIN L10, MITOCHONDRIAL"/>
    <property type="match status" value="1"/>
</dbReference>
<dbReference type="CDD" id="cd05797">
    <property type="entry name" value="Ribosomal_L10"/>
    <property type="match status" value="1"/>
</dbReference>
<evidence type="ECO:0000313" key="7">
    <source>
        <dbReference type="Proteomes" id="UP000229916"/>
    </source>
</evidence>
<evidence type="ECO:0000256" key="3">
    <source>
        <dbReference type="ARBA" id="ARBA00023274"/>
    </source>
</evidence>
<dbReference type="Gene3D" id="6.10.250.290">
    <property type="match status" value="1"/>
</dbReference>
<gene>
    <name evidence="5 6" type="primary">rplJ</name>
    <name evidence="6" type="ORF">COS81_04305</name>
</gene>
<evidence type="ECO:0000256" key="1">
    <source>
        <dbReference type="ARBA" id="ARBA00008889"/>
    </source>
</evidence>
<name>A0A2M7ALW2_UNCKA</name>
<evidence type="ECO:0000256" key="2">
    <source>
        <dbReference type="ARBA" id="ARBA00022980"/>
    </source>
</evidence>
<keyword evidence="2 5" id="KW-0689">Ribosomal protein</keyword>
<evidence type="ECO:0000256" key="4">
    <source>
        <dbReference type="ARBA" id="ARBA00035202"/>
    </source>
</evidence>
<comment type="subunit">
    <text evidence="5">Part of the ribosomal stalk of the 50S ribosomal subunit. The N-terminus interacts with L11 and the large rRNA to form the base of the stalk. The C-terminus forms an elongated spine to which L12 dimers bind in a sequential fashion forming a multimeric L10(L12)X complex.</text>
</comment>
<dbReference type="SUPFAM" id="SSF160369">
    <property type="entry name" value="Ribosomal protein L10-like"/>
    <property type="match status" value="1"/>
</dbReference>
<proteinExistence type="inferred from homology"/>
<comment type="function">
    <text evidence="5">Forms part of the ribosomal stalk, playing a central role in the interaction of the ribosome with GTP-bound translation factors.</text>
</comment>
<dbReference type="NCBIfam" id="NF000955">
    <property type="entry name" value="PRK00099.1-1"/>
    <property type="match status" value="1"/>
</dbReference>
<dbReference type="Proteomes" id="UP000229916">
    <property type="component" value="Unassembled WGS sequence"/>
</dbReference>
<dbReference type="HAMAP" id="MF_00362">
    <property type="entry name" value="Ribosomal_uL10"/>
    <property type="match status" value="1"/>
</dbReference>
<organism evidence="6 7">
    <name type="scientific">candidate division WWE3 bacterium CG06_land_8_20_14_3_00_42_16</name>
    <dbReference type="NCBI Taxonomy" id="1975083"/>
    <lineage>
        <taxon>Bacteria</taxon>
        <taxon>Katanobacteria</taxon>
    </lineage>
</organism>
<keyword evidence="5" id="KW-0699">rRNA-binding</keyword>
<comment type="similarity">
    <text evidence="1 5">Belongs to the universal ribosomal protein uL10 family.</text>
</comment>
<dbReference type="EMBL" id="PEWD01000080">
    <property type="protein sequence ID" value="PIU68355.1"/>
    <property type="molecule type" value="Genomic_DNA"/>
</dbReference>
<evidence type="ECO:0000256" key="5">
    <source>
        <dbReference type="HAMAP-Rule" id="MF_00362"/>
    </source>
</evidence>
<comment type="caution">
    <text evidence="6">The sequence shown here is derived from an EMBL/GenBank/DDBJ whole genome shotgun (WGS) entry which is preliminary data.</text>
</comment>